<feature type="domain" description="Major facilitator superfamily (MFS) profile" evidence="11">
    <location>
        <begin position="1"/>
        <end position="379"/>
    </location>
</feature>
<dbReference type="Gene3D" id="1.20.1720.10">
    <property type="entry name" value="Multidrug resistance protein D"/>
    <property type="match status" value="1"/>
</dbReference>
<evidence type="ECO:0000256" key="10">
    <source>
        <dbReference type="HAMAP-Rule" id="MF_01530"/>
    </source>
</evidence>
<comment type="similarity">
    <text evidence="2 10">Belongs to the major facilitator superfamily. DHA1 family. MdtL (TC 2.A.1.2.22) subfamily.</text>
</comment>
<evidence type="ECO:0000256" key="9">
    <source>
        <dbReference type="ARBA" id="ARBA00023136"/>
    </source>
</evidence>
<feature type="transmembrane region" description="Helical" evidence="10">
    <location>
        <begin position="128"/>
        <end position="152"/>
    </location>
</feature>
<dbReference type="GO" id="GO:0022857">
    <property type="term" value="F:transmembrane transporter activity"/>
    <property type="evidence" value="ECO:0007669"/>
    <property type="project" value="UniProtKB-UniRule"/>
</dbReference>
<evidence type="ECO:0000259" key="11">
    <source>
        <dbReference type="PROSITE" id="PS50850"/>
    </source>
</evidence>
<feature type="transmembrane region" description="Helical" evidence="10">
    <location>
        <begin position="158"/>
        <end position="178"/>
    </location>
</feature>
<keyword evidence="9 10" id="KW-0472">Membrane</keyword>
<comment type="caution">
    <text evidence="12">The sequence shown here is derived from an EMBL/GenBank/DDBJ whole genome shotgun (WGS) entry which is preliminary data.</text>
</comment>
<evidence type="ECO:0000256" key="1">
    <source>
        <dbReference type="ARBA" id="ARBA00004429"/>
    </source>
</evidence>
<dbReference type="CDD" id="cd17320">
    <property type="entry name" value="MFS_MdfA_MDR_like"/>
    <property type="match status" value="1"/>
</dbReference>
<evidence type="ECO:0000256" key="4">
    <source>
        <dbReference type="ARBA" id="ARBA00022448"/>
    </source>
</evidence>
<evidence type="ECO:0000256" key="3">
    <source>
        <dbReference type="ARBA" id="ARBA00018468"/>
    </source>
</evidence>
<feature type="transmembrane region" description="Helical" evidence="10">
    <location>
        <begin position="352"/>
        <end position="375"/>
    </location>
</feature>
<feature type="transmembrane region" description="Helical" evidence="10">
    <location>
        <begin position="95"/>
        <end position="116"/>
    </location>
</feature>
<reference evidence="12" key="2">
    <citation type="submission" date="2022-05" db="EMBL/GenBank/DDBJ databases">
        <authorList>
            <consortium name="NCBI Pathogen Detection Project"/>
        </authorList>
    </citation>
    <scope>NUCLEOTIDE SEQUENCE</scope>
    <source>
        <strain evidence="12">CAV1698</strain>
    </source>
</reference>
<dbReference type="Pfam" id="PF07690">
    <property type="entry name" value="MFS_1"/>
    <property type="match status" value="1"/>
</dbReference>
<keyword evidence="7 10" id="KW-0812">Transmembrane</keyword>
<organism evidence="12 13">
    <name type="scientific">Citrobacter amalonaticus</name>
    <dbReference type="NCBI Taxonomy" id="35703"/>
    <lineage>
        <taxon>Bacteria</taxon>
        <taxon>Pseudomonadati</taxon>
        <taxon>Pseudomonadota</taxon>
        <taxon>Gammaproteobacteria</taxon>
        <taxon>Enterobacterales</taxon>
        <taxon>Enterobacteriaceae</taxon>
        <taxon>Citrobacter</taxon>
    </lineage>
</organism>
<dbReference type="GO" id="GO:0005886">
    <property type="term" value="C:plasma membrane"/>
    <property type="evidence" value="ECO:0007669"/>
    <property type="project" value="UniProtKB-SubCell"/>
</dbReference>
<comment type="subcellular location">
    <subcellularLocation>
        <location evidence="1">Cell inner membrane</location>
        <topology evidence="1">Multi-pass membrane protein</topology>
    </subcellularLocation>
    <subcellularLocation>
        <location evidence="10">Cell membrane</location>
        <topology evidence="10">Multi-pass membrane protein</topology>
    </subcellularLocation>
</comment>
<dbReference type="PANTHER" id="PTHR42718">
    <property type="entry name" value="MAJOR FACILITATOR SUPERFAMILY MULTIDRUG TRANSPORTER MFSC"/>
    <property type="match status" value="1"/>
</dbReference>
<evidence type="ECO:0000256" key="5">
    <source>
        <dbReference type="ARBA" id="ARBA00022475"/>
    </source>
</evidence>
<dbReference type="HAMAP" id="MF_01530">
    <property type="entry name" value="MFS_MdtL"/>
    <property type="match status" value="1"/>
</dbReference>
<feature type="transmembrane region" description="Helical" evidence="10">
    <location>
        <begin position="239"/>
        <end position="261"/>
    </location>
</feature>
<dbReference type="AlphaFoldDB" id="A0A9C7QNX5"/>
<feature type="transmembrane region" description="Helical" evidence="10">
    <location>
        <begin position="293"/>
        <end position="311"/>
    </location>
</feature>
<accession>A0A9C7QNX5</accession>
<evidence type="ECO:0000256" key="2">
    <source>
        <dbReference type="ARBA" id="ARBA00009818"/>
    </source>
</evidence>
<dbReference type="Proteomes" id="UP000862426">
    <property type="component" value="Unassembled WGS sequence"/>
</dbReference>
<sequence length="392" mass="41791">MIRFLLCSFALVLLYPAGIDMYLVGLPRIAADLNASEAQLHIAFSVYLAGMAFAMLFAGRIADRSGRKPVALVGAFIFIIASTLCSQATSSTLFLGGRFLQGVGAGSCYVVAFAILRDTLNERLRAKVLSLLNGITCIVPVLAPVLGHLIMLRFPWQSLFYTMTAMGVTVGLLSLFILKETRPTIHATSASPQGRESLVNRFFLSRLAITTLSVSVILTFVNISPVLLMEMMGFARGEYATLMAMTAGVSMVVSFSTPFALSIFKPRTLMFTSQVLFLTAGVVLSLADSSAVTLFGLTLICAGFSVGFGVAMSQALGPFSLRAGVASSTLGIAQVCGSSLWIWLAAVLGINALNMLIGILIACSMVSLLLIIFVAPNRSVPNHEEIHHPSRS</sequence>
<dbReference type="PANTHER" id="PTHR42718:SF9">
    <property type="entry name" value="MAJOR FACILITATOR SUPERFAMILY MULTIDRUG TRANSPORTER MFSC"/>
    <property type="match status" value="1"/>
</dbReference>
<comment type="caution">
    <text evidence="10">Lacks conserved residue(s) required for the propagation of feature annotation.</text>
</comment>
<reference evidence="12" key="1">
    <citation type="journal article" date="2018" name="Genome Biol.">
        <title>SKESA: strategic k-mer extension for scrupulous assemblies.</title>
        <authorList>
            <person name="Souvorov A."/>
            <person name="Agarwala R."/>
            <person name="Lipman D.J."/>
        </authorList>
    </citation>
    <scope>NUCLEOTIDE SEQUENCE</scope>
    <source>
        <strain evidence="12">CAV1698</strain>
    </source>
</reference>
<dbReference type="FunFam" id="1.20.1720.10:FF:000003">
    <property type="entry name" value="Multidrug resistance protein MdtL"/>
    <property type="match status" value="1"/>
</dbReference>
<evidence type="ECO:0000313" key="13">
    <source>
        <dbReference type="Proteomes" id="UP000862426"/>
    </source>
</evidence>
<gene>
    <name evidence="10" type="primary">mdtL</name>
    <name evidence="12" type="ORF">JD854_RS22225</name>
</gene>
<dbReference type="PROSITE" id="PS50850">
    <property type="entry name" value="MFS"/>
    <property type="match status" value="1"/>
</dbReference>
<dbReference type="SUPFAM" id="SSF103473">
    <property type="entry name" value="MFS general substrate transporter"/>
    <property type="match status" value="1"/>
</dbReference>
<evidence type="ECO:0000256" key="8">
    <source>
        <dbReference type="ARBA" id="ARBA00022989"/>
    </source>
</evidence>
<name>A0A9C7QNX5_CITAM</name>
<feature type="transmembrane region" description="Helical" evidence="10">
    <location>
        <begin position="268"/>
        <end position="287"/>
    </location>
</feature>
<proteinExistence type="inferred from homology"/>
<keyword evidence="8 10" id="KW-1133">Transmembrane helix</keyword>
<keyword evidence="5 10" id="KW-1003">Cell membrane</keyword>
<evidence type="ECO:0000256" key="7">
    <source>
        <dbReference type="ARBA" id="ARBA00022692"/>
    </source>
</evidence>
<dbReference type="InterPro" id="IPR011701">
    <property type="entry name" value="MFS"/>
</dbReference>
<feature type="transmembrane region" description="Helical" evidence="10">
    <location>
        <begin position="70"/>
        <end position="89"/>
    </location>
</feature>
<feature type="transmembrane region" description="Helical" evidence="10">
    <location>
        <begin position="203"/>
        <end position="227"/>
    </location>
</feature>
<feature type="transmembrane region" description="Helical" evidence="10">
    <location>
        <begin position="40"/>
        <end position="58"/>
    </location>
</feature>
<dbReference type="InterPro" id="IPR020846">
    <property type="entry name" value="MFS_dom"/>
</dbReference>
<feature type="transmembrane region" description="Helical" evidence="10">
    <location>
        <begin position="323"/>
        <end position="346"/>
    </location>
</feature>
<dbReference type="NCBIfam" id="NF007782">
    <property type="entry name" value="PRK10473.1"/>
    <property type="match status" value="1"/>
</dbReference>
<dbReference type="InterPro" id="IPR023697">
    <property type="entry name" value="Multidrug-R_MdtL"/>
</dbReference>
<evidence type="ECO:0000256" key="6">
    <source>
        <dbReference type="ARBA" id="ARBA00022519"/>
    </source>
</evidence>
<protein>
    <recommendedName>
        <fullName evidence="3 10">Multidrug resistance protein MdtL</fullName>
    </recommendedName>
</protein>
<evidence type="ECO:0000313" key="12">
    <source>
        <dbReference type="EMBL" id="HCD1257761.1"/>
    </source>
</evidence>
<dbReference type="InterPro" id="IPR036259">
    <property type="entry name" value="MFS_trans_sf"/>
</dbReference>
<dbReference type="EMBL" id="DACYAJ020000039">
    <property type="protein sequence ID" value="HCD1257761.1"/>
    <property type="molecule type" value="Genomic_DNA"/>
</dbReference>
<keyword evidence="4 10" id="KW-0813">Transport</keyword>
<keyword evidence="6" id="KW-0997">Cell inner membrane</keyword>